<dbReference type="PROSITE" id="PS50109">
    <property type="entry name" value="HIS_KIN"/>
    <property type="match status" value="1"/>
</dbReference>
<comment type="catalytic activity">
    <reaction evidence="1">
        <text>ATP + protein L-histidine = ADP + protein N-phospho-L-histidine.</text>
        <dbReference type="EC" id="2.7.13.3"/>
    </reaction>
</comment>
<keyword evidence="9" id="KW-0472">Membrane</keyword>
<reference evidence="12" key="1">
    <citation type="submission" date="2018-06" db="EMBL/GenBank/DDBJ databases">
        <authorList>
            <person name="Zhirakovskaya E."/>
        </authorList>
    </citation>
    <scope>NUCLEOTIDE SEQUENCE</scope>
</reference>
<dbReference type="SUPFAM" id="SSF55874">
    <property type="entry name" value="ATPase domain of HSP90 chaperone/DNA topoisomerase II/histidine kinase"/>
    <property type="match status" value="1"/>
</dbReference>
<dbReference type="GO" id="GO:0030295">
    <property type="term" value="F:protein kinase activator activity"/>
    <property type="evidence" value="ECO:0007669"/>
    <property type="project" value="TreeGrafter"/>
</dbReference>
<dbReference type="GO" id="GO:0000156">
    <property type="term" value="F:phosphorelay response regulator activity"/>
    <property type="evidence" value="ECO:0007669"/>
    <property type="project" value="TreeGrafter"/>
</dbReference>
<evidence type="ECO:0000256" key="1">
    <source>
        <dbReference type="ARBA" id="ARBA00000085"/>
    </source>
</evidence>
<protein>
    <recommendedName>
        <fullName evidence="2">histidine kinase</fullName>
        <ecNumber evidence="2">2.7.13.3</ecNumber>
    </recommendedName>
</protein>
<evidence type="ECO:0000256" key="8">
    <source>
        <dbReference type="ARBA" id="ARBA00023012"/>
    </source>
</evidence>
<dbReference type="Pfam" id="PF00672">
    <property type="entry name" value="HAMP"/>
    <property type="match status" value="1"/>
</dbReference>
<evidence type="ECO:0000256" key="3">
    <source>
        <dbReference type="ARBA" id="ARBA00022553"/>
    </source>
</evidence>
<keyword evidence="8" id="KW-0902">Two-component regulatory system</keyword>
<evidence type="ECO:0000259" key="10">
    <source>
        <dbReference type="PROSITE" id="PS50109"/>
    </source>
</evidence>
<keyword evidence="5" id="KW-0547">Nucleotide-binding</keyword>
<dbReference type="Pfam" id="PF02518">
    <property type="entry name" value="HATPase_c"/>
    <property type="match status" value="1"/>
</dbReference>
<dbReference type="AlphaFoldDB" id="A0A3B0YG50"/>
<dbReference type="CDD" id="cd00082">
    <property type="entry name" value="HisKA"/>
    <property type="match status" value="1"/>
</dbReference>
<feature type="transmembrane region" description="Helical" evidence="9">
    <location>
        <begin position="51"/>
        <end position="74"/>
    </location>
</feature>
<sequence>MATLTLRRLFTGVLPVIVLFLLVLVSLLLLNKSTKKLSEVTSDVGGIDNMFERMVIISVIAIVVLIVLIGFSVVRLVRQYRQGVPGSRLTVRMFMMFVVLSVVPVVFVYYFSFQLLSRDIDRPSAAYIKQASKDAQRLSRISLNLRKSELLKETHEIAKALSKIKARASRRNALRLKLGEFQSKHAGSNFIVWQGDNYLTIARAGRDEKNSVPNEQMLHELGKKKPYVSIEPGGEKELHIRVAVPFPVRAPRSSASFTRSVKKRYLQAVYVVSQRLGALGGKIQVALNEYERRGFYRDLVRRSFLLVLSLVLLLSLLSAIWAAFYSTRRLVQPIKELAEGTRAVAGGNYEITVPTTTHDELGFLVQSFNEMTNKVANASKAALLGQQQVEEQRAYLHAVLSNLSSGVMTLDQNNILRVHNAQASQILGSNLTPIVDCHFSTMADEYSYLAGFIDAITPHLSGDELEWTEECVIFSNAGRQVLLVRGTTLIDDQYVHGDHIVVFDDITDLLQAQRDAAWGEVARRMAHEIKNPLTPIQLSAERLRHKYLNTMPKEDAQLLDKSTHTIVQQVQALKKMVNAFSEYARAPKLVLDSLDLNQLIREVVDLYDGDGESLECVLTLDPHVPIVKADSGRLRQLLHNLLKNAQESMQDLKTSSIEVSTDLLSDMTVKSVELVVRDYGKGFPDDDDGKLFEPYFTTKHRGTGLGLAIVKRIVEEHGGIVVADNVEPGARISIRIPISSYNNQDIQDTVVKDGV</sequence>
<accession>A0A3B0YG50</accession>
<evidence type="ECO:0000256" key="5">
    <source>
        <dbReference type="ARBA" id="ARBA00022741"/>
    </source>
</evidence>
<dbReference type="PROSITE" id="PS50885">
    <property type="entry name" value="HAMP"/>
    <property type="match status" value="1"/>
</dbReference>
<dbReference type="InterPro" id="IPR003594">
    <property type="entry name" value="HATPase_dom"/>
</dbReference>
<feature type="domain" description="HAMP" evidence="11">
    <location>
        <begin position="328"/>
        <end position="380"/>
    </location>
</feature>
<dbReference type="InterPro" id="IPR035965">
    <property type="entry name" value="PAS-like_dom_sf"/>
</dbReference>
<dbReference type="InterPro" id="IPR036890">
    <property type="entry name" value="HATPase_C_sf"/>
</dbReference>
<dbReference type="SUPFAM" id="SSF158472">
    <property type="entry name" value="HAMP domain-like"/>
    <property type="match status" value="1"/>
</dbReference>
<dbReference type="GO" id="GO:0000155">
    <property type="term" value="F:phosphorelay sensor kinase activity"/>
    <property type="evidence" value="ECO:0007669"/>
    <property type="project" value="InterPro"/>
</dbReference>
<dbReference type="SMART" id="SM00304">
    <property type="entry name" value="HAMP"/>
    <property type="match status" value="1"/>
</dbReference>
<feature type="transmembrane region" description="Helical" evidence="9">
    <location>
        <begin position="94"/>
        <end position="113"/>
    </location>
</feature>
<dbReference type="Gene3D" id="6.10.340.10">
    <property type="match status" value="1"/>
</dbReference>
<dbReference type="InterPro" id="IPR050351">
    <property type="entry name" value="BphY/WalK/GraS-like"/>
</dbReference>
<keyword evidence="3" id="KW-0597">Phosphoprotein</keyword>
<dbReference type="InterPro" id="IPR004358">
    <property type="entry name" value="Sig_transdc_His_kin-like_C"/>
</dbReference>
<dbReference type="CDD" id="cd06225">
    <property type="entry name" value="HAMP"/>
    <property type="match status" value="1"/>
</dbReference>
<evidence type="ECO:0000313" key="12">
    <source>
        <dbReference type="EMBL" id="VAW79865.1"/>
    </source>
</evidence>
<evidence type="ECO:0000256" key="6">
    <source>
        <dbReference type="ARBA" id="ARBA00022777"/>
    </source>
</evidence>
<name>A0A3B0YG50_9ZZZZ</name>
<dbReference type="EMBL" id="UOFL01000183">
    <property type="protein sequence ID" value="VAW79865.1"/>
    <property type="molecule type" value="Genomic_DNA"/>
</dbReference>
<dbReference type="InterPro" id="IPR003660">
    <property type="entry name" value="HAMP_dom"/>
</dbReference>
<dbReference type="SMART" id="SM00388">
    <property type="entry name" value="HisKA"/>
    <property type="match status" value="1"/>
</dbReference>
<dbReference type="InterPro" id="IPR005467">
    <property type="entry name" value="His_kinase_dom"/>
</dbReference>
<keyword evidence="9" id="KW-0812">Transmembrane</keyword>
<dbReference type="PIRSF" id="PIRSF037532">
    <property type="entry name" value="STHK_NtrY"/>
    <property type="match status" value="1"/>
</dbReference>
<dbReference type="SUPFAM" id="SSF55785">
    <property type="entry name" value="PYP-like sensor domain (PAS domain)"/>
    <property type="match status" value="1"/>
</dbReference>
<dbReference type="EC" id="2.7.13.3" evidence="2"/>
<keyword evidence="4 12" id="KW-0808">Transferase</keyword>
<dbReference type="GO" id="GO:0005524">
    <property type="term" value="F:ATP binding"/>
    <property type="evidence" value="ECO:0007669"/>
    <property type="project" value="UniProtKB-KW"/>
</dbReference>
<evidence type="ECO:0000259" key="11">
    <source>
        <dbReference type="PROSITE" id="PS50885"/>
    </source>
</evidence>
<dbReference type="InterPro" id="IPR017232">
    <property type="entry name" value="NtrY"/>
</dbReference>
<dbReference type="Gene3D" id="3.30.565.10">
    <property type="entry name" value="Histidine kinase-like ATPase, C-terminal domain"/>
    <property type="match status" value="1"/>
</dbReference>
<keyword evidence="7" id="KW-0067">ATP-binding</keyword>
<dbReference type="PANTHER" id="PTHR42878:SF7">
    <property type="entry name" value="SENSOR HISTIDINE KINASE GLRK"/>
    <property type="match status" value="1"/>
</dbReference>
<feature type="transmembrane region" description="Helical" evidence="9">
    <location>
        <begin position="303"/>
        <end position="324"/>
    </location>
</feature>
<evidence type="ECO:0000256" key="9">
    <source>
        <dbReference type="SAM" id="Phobius"/>
    </source>
</evidence>
<dbReference type="GO" id="GO:0007234">
    <property type="term" value="P:osmosensory signaling via phosphorelay pathway"/>
    <property type="evidence" value="ECO:0007669"/>
    <property type="project" value="TreeGrafter"/>
</dbReference>
<keyword evidence="9" id="KW-1133">Transmembrane helix</keyword>
<keyword evidence="6" id="KW-0418">Kinase</keyword>
<dbReference type="SUPFAM" id="SSF47384">
    <property type="entry name" value="Homodimeric domain of signal transducing histidine kinase"/>
    <property type="match status" value="1"/>
</dbReference>
<dbReference type="PANTHER" id="PTHR42878">
    <property type="entry name" value="TWO-COMPONENT HISTIDINE KINASE"/>
    <property type="match status" value="1"/>
</dbReference>
<organism evidence="12">
    <name type="scientific">hydrothermal vent metagenome</name>
    <dbReference type="NCBI Taxonomy" id="652676"/>
    <lineage>
        <taxon>unclassified sequences</taxon>
        <taxon>metagenomes</taxon>
        <taxon>ecological metagenomes</taxon>
    </lineage>
</organism>
<dbReference type="InterPro" id="IPR036097">
    <property type="entry name" value="HisK_dim/P_sf"/>
</dbReference>
<feature type="transmembrane region" description="Helical" evidence="9">
    <location>
        <begin position="12"/>
        <end position="30"/>
    </location>
</feature>
<evidence type="ECO:0000256" key="4">
    <source>
        <dbReference type="ARBA" id="ARBA00022679"/>
    </source>
</evidence>
<proteinExistence type="predicted"/>
<evidence type="ECO:0000256" key="7">
    <source>
        <dbReference type="ARBA" id="ARBA00022840"/>
    </source>
</evidence>
<dbReference type="Gene3D" id="3.30.450.20">
    <property type="entry name" value="PAS domain"/>
    <property type="match status" value="1"/>
</dbReference>
<gene>
    <name evidence="12" type="ORF">MNBD_GAMMA12-3142</name>
</gene>
<dbReference type="SMART" id="SM00387">
    <property type="entry name" value="HATPase_c"/>
    <property type="match status" value="1"/>
</dbReference>
<feature type="domain" description="Histidine kinase" evidence="10">
    <location>
        <begin position="524"/>
        <end position="740"/>
    </location>
</feature>
<dbReference type="GO" id="GO:0016020">
    <property type="term" value="C:membrane"/>
    <property type="evidence" value="ECO:0007669"/>
    <property type="project" value="InterPro"/>
</dbReference>
<dbReference type="PRINTS" id="PR00344">
    <property type="entry name" value="BCTRLSENSOR"/>
</dbReference>
<dbReference type="Pfam" id="PF00512">
    <property type="entry name" value="HisKA"/>
    <property type="match status" value="1"/>
</dbReference>
<dbReference type="Gene3D" id="1.10.287.130">
    <property type="match status" value="1"/>
</dbReference>
<evidence type="ECO:0000256" key="2">
    <source>
        <dbReference type="ARBA" id="ARBA00012438"/>
    </source>
</evidence>
<dbReference type="InterPro" id="IPR003661">
    <property type="entry name" value="HisK_dim/P_dom"/>
</dbReference>